<feature type="region of interest" description="Disordered" evidence="1">
    <location>
        <begin position="41"/>
        <end position="65"/>
    </location>
</feature>
<keyword evidence="2" id="KW-0732">Signal</keyword>
<dbReference type="AlphaFoldDB" id="A0A9J5WXF2"/>
<reference evidence="3 4" key="1">
    <citation type="submission" date="2020-09" db="EMBL/GenBank/DDBJ databases">
        <title>De no assembly of potato wild relative species, Solanum commersonii.</title>
        <authorList>
            <person name="Cho K."/>
        </authorList>
    </citation>
    <scope>NUCLEOTIDE SEQUENCE [LARGE SCALE GENOMIC DNA]</scope>
    <source>
        <strain evidence="3">LZ3.2</strain>
        <tissue evidence="3">Leaf</tissue>
    </source>
</reference>
<evidence type="ECO:0000313" key="3">
    <source>
        <dbReference type="EMBL" id="KAG5579941.1"/>
    </source>
</evidence>
<dbReference type="EMBL" id="JACXVP010000010">
    <property type="protein sequence ID" value="KAG5579941.1"/>
    <property type="molecule type" value="Genomic_DNA"/>
</dbReference>
<evidence type="ECO:0000256" key="2">
    <source>
        <dbReference type="SAM" id="SignalP"/>
    </source>
</evidence>
<feature type="compositionally biased region" description="Basic and acidic residues" evidence="1">
    <location>
        <begin position="47"/>
        <end position="60"/>
    </location>
</feature>
<accession>A0A9J5WXF2</accession>
<keyword evidence="4" id="KW-1185">Reference proteome</keyword>
<gene>
    <name evidence="3" type="ORF">H5410_050568</name>
</gene>
<feature type="chain" id="PRO_5039923156" evidence="2">
    <location>
        <begin position="28"/>
        <end position="114"/>
    </location>
</feature>
<comment type="caution">
    <text evidence="3">The sequence shown here is derived from an EMBL/GenBank/DDBJ whole genome shotgun (WGS) entry which is preliminary data.</text>
</comment>
<evidence type="ECO:0000313" key="4">
    <source>
        <dbReference type="Proteomes" id="UP000824120"/>
    </source>
</evidence>
<evidence type="ECO:0000256" key="1">
    <source>
        <dbReference type="SAM" id="MobiDB-lite"/>
    </source>
</evidence>
<protein>
    <submittedName>
        <fullName evidence="3">Uncharacterized protein</fullName>
    </submittedName>
</protein>
<feature type="signal peptide" evidence="2">
    <location>
        <begin position="1"/>
        <end position="27"/>
    </location>
</feature>
<proteinExistence type="predicted"/>
<dbReference type="Proteomes" id="UP000824120">
    <property type="component" value="Chromosome 10"/>
</dbReference>
<organism evidence="3 4">
    <name type="scientific">Solanum commersonii</name>
    <name type="common">Commerson's wild potato</name>
    <name type="synonym">Commerson's nightshade</name>
    <dbReference type="NCBI Taxonomy" id="4109"/>
    <lineage>
        <taxon>Eukaryota</taxon>
        <taxon>Viridiplantae</taxon>
        <taxon>Streptophyta</taxon>
        <taxon>Embryophyta</taxon>
        <taxon>Tracheophyta</taxon>
        <taxon>Spermatophyta</taxon>
        <taxon>Magnoliopsida</taxon>
        <taxon>eudicotyledons</taxon>
        <taxon>Gunneridae</taxon>
        <taxon>Pentapetalae</taxon>
        <taxon>asterids</taxon>
        <taxon>lamiids</taxon>
        <taxon>Solanales</taxon>
        <taxon>Solanaceae</taxon>
        <taxon>Solanoideae</taxon>
        <taxon>Solaneae</taxon>
        <taxon>Solanum</taxon>
    </lineage>
</organism>
<name>A0A9J5WXF2_SOLCO</name>
<sequence>MTSLFGVTLSIAFSVLCFLANFSSGMCAHTTSSSTRIVPNHSNIRRRPQDLSSRYKRENSRNQQLDVEWASPTHGNLGLEAEKEYYRLGSNNENSKKRITEASIEAKLSKDKTI</sequence>